<comment type="similarity">
    <text evidence="7">Belongs to the DNA polymerase HolA subunit family.</text>
</comment>
<evidence type="ECO:0000259" key="10">
    <source>
        <dbReference type="Pfam" id="PF21694"/>
    </source>
</evidence>
<evidence type="ECO:0000313" key="12">
    <source>
        <dbReference type="Proteomes" id="UP001198962"/>
    </source>
</evidence>
<dbReference type="Gene3D" id="1.20.272.10">
    <property type="match status" value="1"/>
</dbReference>
<dbReference type="SUPFAM" id="SSF48019">
    <property type="entry name" value="post-AAA+ oligomerization domain-like"/>
    <property type="match status" value="1"/>
</dbReference>
<dbReference type="InterPro" id="IPR010372">
    <property type="entry name" value="DNA_pol3_delta_N"/>
</dbReference>
<name>A0AAE3ATK9_9FIRM</name>
<keyword evidence="4 11" id="KW-0548">Nucleotidyltransferase</keyword>
<keyword evidence="6" id="KW-0239">DNA-directed DNA polymerase</keyword>
<reference evidence="11" key="1">
    <citation type="submission" date="2021-10" db="EMBL/GenBank/DDBJ databases">
        <title>Anaerobic single-cell dispensing facilitates the cultivation of human gut bacteria.</title>
        <authorList>
            <person name="Afrizal A."/>
        </authorList>
    </citation>
    <scope>NUCLEOTIDE SEQUENCE</scope>
    <source>
        <strain evidence="11">CLA-AA-H274</strain>
    </source>
</reference>
<dbReference type="GO" id="GO:0009360">
    <property type="term" value="C:DNA polymerase III complex"/>
    <property type="evidence" value="ECO:0007669"/>
    <property type="project" value="InterPro"/>
</dbReference>
<dbReference type="PANTHER" id="PTHR34388">
    <property type="entry name" value="DNA POLYMERASE III SUBUNIT DELTA"/>
    <property type="match status" value="1"/>
</dbReference>
<dbReference type="Gene3D" id="3.40.50.300">
    <property type="entry name" value="P-loop containing nucleotide triphosphate hydrolases"/>
    <property type="match status" value="1"/>
</dbReference>
<dbReference type="EC" id="2.7.7.7" evidence="1"/>
<feature type="domain" description="DNA polymerase III delta subunit-like C-terminal" evidence="10">
    <location>
        <begin position="203"/>
        <end position="321"/>
    </location>
</feature>
<dbReference type="NCBIfam" id="TIGR01128">
    <property type="entry name" value="holA"/>
    <property type="match status" value="1"/>
</dbReference>
<evidence type="ECO:0000256" key="8">
    <source>
        <dbReference type="ARBA" id="ARBA00049244"/>
    </source>
</evidence>
<dbReference type="InterPro" id="IPR005790">
    <property type="entry name" value="DNA_polIII_delta"/>
</dbReference>
<dbReference type="GO" id="GO:0003677">
    <property type="term" value="F:DNA binding"/>
    <property type="evidence" value="ECO:0007669"/>
    <property type="project" value="InterPro"/>
</dbReference>
<dbReference type="SUPFAM" id="SSF52540">
    <property type="entry name" value="P-loop containing nucleoside triphosphate hydrolases"/>
    <property type="match status" value="1"/>
</dbReference>
<comment type="caution">
    <text evidence="11">The sequence shown here is derived from an EMBL/GenBank/DDBJ whole genome shotgun (WGS) entry which is preliminary data.</text>
</comment>
<evidence type="ECO:0000256" key="2">
    <source>
        <dbReference type="ARBA" id="ARBA00017703"/>
    </source>
</evidence>
<dbReference type="RefSeq" id="WP_308451921.1">
    <property type="nucleotide sequence ID" value="NZ_JAJEPU010000045.1"/>
</dbReference>
<dbReference type="InterPro" id="IPR048466">
    <property type="entry name" value="DNA_pol3_delta-like_C"/>
</dbReference>
<keyword evidence="12" id="KW-1185">Reference proteome</keyword>
<dbReference type="EMBL" id="JAJEPU010000045">
    <property type="protein sequence ID" value="MCC2165669.1"/>
    <property type="molecule type" value="Genomic_DNA"/>
</dbReference>
<protein>
    <recommendedName>
        <fullName evidence="2">DNA polymerase III subunit delta</fullName>
        <ecNumber evidence="1">2.7.7.7</ecNumber>
    </recommendedName>
</protein>
<dbReference type="InterPro" id="IPR027417">
    <property type="entry name" value="P-loop_NTPase"/>
</dbReference>
<keyword evidence="3 11" id="KW-0808">Transferase</keyword>
<organism evidence="11 12">
    <name type="scientific">Brotaphodocola catenula</name>
    <dbReference type="NCBI Taxonomy" id="2885361"/>
    <lineage>
        <taxon>Bacteria</taxon>
        <taxon>Bacillati</taxon>
        <taxon>Bacillota</taxon>
        <taxon>Clostridia</taxon>
        <taxon>Lachnospirales</taxon>
        <taxon>Lachnospiraceae</taxon>
        <taxon>Brotaphodocola</taxon>
    </lineage>
</organism>
<evidence type="ECO:0000256" key="7">
    <source>
        <dbReference type="ARBA" id="ARBA00034754"/>
    </source>
</evidence>
<keyword evidence="5" id="KW-0235">DNA replication</keyword>
<evidence type="ECO:0000256" key="6">
    <source>
        <dbReference type="ARBA" id="ARBA00022932"/>
    </source>
</evidence>
<evidence type="ECO:0000259" key="9">
    <source>
        <dbReference type="Pfam" id="PF06144"/>
    </source>
</evidence>
<dbReference type="AlphaFoldDB" id="A0AAE3ATK9"/>
<feature type="domain" description="DNA polymerase III delta N-terminal" evidence="9">
    <location>
        <begin position="17"/>
        <end position="122"/>
    </location>
</feature>
<proteinExistence type="inferred from homology"/>
<dbReference type="InterPro" id="IPR008921">
    <property type="entry name" value="DNA_pol3_clamp-load_cplx_C"/>
</dbReference>
<evidence type="ECO:0000256" key="5">
    <source>
        <dbReference type="ARBA" id="ARBA00022705"/>
    </source>
</evidence>
<sequence length="323" mass="37039">MQTLNQDIKNHTFQRAYLICGEEAFLKNSYKKKMMEAILDGDTMNFAVFEGKGIDVEEVIRLADTMPFFAEHRLILIENSGFFKSGCEALLTYLPQMPDTTCMIFVESEVDKRSKLYKKIRELGYIAEMNRQDSVQLARWAGAILAKAGKKITGRTMELFLSMSGDDMENIRMELEKLISYTGEKEVITDEDVRAICTPQVTNRIFEMVSAIAGRQPHKAMDLYEDLLTLKEPPMRILFLIARQFNQILQVKELMEKRMDRSAIASALKLQPFVVGKTMPQARQFTRDQILSYVNLCVDAEEAVKSGRLQDRLAVELLIAKEY</sequence>
<dbReference type="Pfam" id="PF06144">
    <property type="entry name" value="DNA_pol3_delta"/>
    <property type="match status" value="1"/>
</dbReference>
<accession>A0AAE3ATK9</accession>
<comment type="catalytic activity">
    <reaction evidence="8">
        <text>DNA(n) + a 2'-deoxyribonucleoside 5'-triphosphate = DNA(n+1) + diphosphate</text>
        <dbReference type="Rhea" id="RHEA:22508"/>
        <dbReference type="Rhea" id="RHEA-COMP:17339"/>
        <dbReference type="Rhea" id="RHEA-COMP:17340"/>
        <dbReference type="ChEBI" id="CHEBI:33019"/>
        <dbReference type="ChEBI" id="CHEBI:61560"/>
        <dbReference type="ChEBI" id="CHEBI:173112"/>
        <dbReference type="EC" id="2.7.7.7"/>
    </reaction>
</comment>
<evidence type="ECO:0000256" key="3">
    <source>
        <dbReference type="ARBA" id="ARBA00022679"/>
    </source>
</evidence>
<dbReference type="GO" id="GO:0006261">
    <property type="term" value="P:DNA-templated DNA replication"/>
    <property type="evidence" value="ECO:0007669"/>
    <property type="project" value="TreeGrafter"/>
</dbReference>
<dbReference type="PANTHER" id="PTHR34388:SF1">
    <property type="entry name" value="DNA POLYMERASE III SUBUNIT DELTA"/>
    <property type="match status" value="1"/>
</dbReference>
<evidence type="ECO:0000256" key="4">
    <source>
        <dbReference type="ARBA" id="ARBA00022695"/>
    </source>
</evidence>
<dbReference type="Proteomes" id="UP001198962">
    <property type="component" value="Unassembled WGS sequence"/>
</dbReference>
<dbReference type="Pfam" id="PF21694">
    <property type="entry name" value="DNA_pol3_delta_C"/>
    <property type="match status" value="1"/>
</dbReference>
<dbReference type="GO" id="GO:0003887">
    <property type="term" value="F:DNA-directed DNA polymerase activity"/>
    <property type="evidence" value="ECO:0007669"/>
    <property type="project" value="UniProtKB-KW"/>
</dbReference>
<dbReference type="Gene3D" id="1.10.8.60">
    <property type="match status" value="1"/>
</dbReference>
<evidence type="ECO:0000256" key="1">
    <source>
        <dbReference type="ARBA" id="ARBA00012417"/>
    </source>
</evidence>
<evidence type="ECO:0000313" key="11">
    <source>
        <dbReference type="EMBL" id="MCC2165669.1"/>
    </source>
</evidence>
<gene>
    <name evidence="11" type="primary">holA</name>
    <name evidence="11" type="ORF">LKD32_12425</name>
</gene>